<reference evidence="3" key="1">
    <citation type="submission" date="2020-10" db="EMBL/GenBank/DDBJ databases">
        <authorList>
            <person name="Palmer J.M."/>
        </authorList>
    </citation>
    <scope>NUCLEOTIDE SEQUENCE</scope>
    <source>
        <strain evidence="3">UCD 2041</strain>
    </source>
</reference>
<evidence type="ECO:0000313" key="3">
    <source>
        <dbReference type="EMBL" id="QOU20009.1"/>
    </source>
</evidence>
<keyword evidence="1" id="KW-0175">Coiled coil</keyword>
<evidence type="ECO:0000256" key="2">
    <source>
        <dbReference type="SAM" id="MobiDB-lite"/>
    </source>
</evidence>
<feature type="region of interest" description="Disordered" evidence="2">
    <location>
        <begin position="606"/>
        <end position="631"/>
    </location>
</feature>
<proteinExistence type="predicted"/>
<reference evidence="3" key="2">
    <citation type="journal article" name="BMC Genomics">
        <title>New genome assemblies reveal patterns of domestication and adaptation across Brettanomyces (Dekkera) species.</title>
        <authorList>
            <person name="Roach M.J."/>
            <person name="Borneman A.R."/>
        </authorList>
    </citation>
    <scope>NUCLEOTIDE SEQUENCE</scope>
    <source>
        <strain evidence="3">UCD 2041</strain>
    </source>
</reference>
<dbReference type="GeneID" id="64576580"/>
<feature type="region of interest" description="Disordered" evidence="2">
    <location>
        <begin position="285"/>
        <end position="334"/>
    </location>
</feature>
<feature type="compositionally biased region" description="Basic and acidic residues" evidence="2">
    <location>
        <begin position="621"/>
        <end position="630"/>
    </location>
</feature>
<dbReference type="EMBL" id="CP063135">
    <property type="protein sequence ID" value="QOU20009.1"/>
    <property type="molecule type" value="Genomic_DNA"/>
</dbReference>
<feature type="region of interest" description="Disordered" evidence="2">
    <location>
        <begin position="94"/>
        <end position="116"/>
    </location>
</feature>
<evidence type="ECO:0000256" key="1">
    <source>
        <dbReference type="SAM" id="Coils"/>
    </source>
</evidence>
<dbReference type="OrthoDB" id="10498885at2759"/>
<name>A0A871R2I6_DEKBR</name>
<dbReference type="Proteomes" id="UP000663131">
    <property type="component" value="Chromosome 7"/>
</dbReference>
<sequence length="752" mass="85090">MEIQMIRDKKEGMKETILSKYASINKKSSKWKSPFRQGGLNPEKRGINTIDVGNVEVNKIKLPKRKLDAKGKVKKLKEKVEDVVDDAVDKLQGVDPKLMNGSNTDKNNEEGEFFNTGCKGRRVDQKRTNEGEKNSLNKSKVTRSHVSVGVGAGLALTDAQLVAIAQKRVKPLLSEVDAYVKKQNEADTEQKKQEHAEFTERDQTKVKRLLGRYKTKISKQNKKLEEQHNREIEVIDVKEQQSSRETKRYLANKKQEILKDAEDAKVVEEEAKKLHEDQIQQIIPDAENMKKQKSDRLDDVKETEKKETADTAKFDEDGHALQQQADEKEKELRDRNSQIEQIVEKLKAAISARHSSVDETQKSISNNNVLRSHLSTIKKLVEEHKEKLKDLSKISKEKLSEQRREAITAKDDWEKYSKEVREREAKRQEEIRVQNAEKRKRLKKEVELKRVQDEENRKIELSSKSALNAKRSPMVGHAGMITGAKLSMPQAPKENIKAERSTATSTDDNPVVVGKESNNLATSRVTVPENMEALSMLNCPLPVVEPEKFAVSDSPSLNAGEKDYQKLTGRNHTESKRHTTTRHRNIPLQAEHEDDRALLNSSLDGEVNHSKLPQVTSPHDTLADKSESSGHKISFQVIPATSAGGKVKTEKGSSRWNKSKFSFLEPFRTGTRLSRKHTYDDLVNGDTRSSVPLINSTPSKSSASEGTYMVAWKKPRIFQVLSSDIYLVANPKGYKQAMCSKDAAKWKAAIDD</sequence>
<feature type="coiled-coil region" evidence="1">
    <location>
        <begin position="374"/>
        <end position="446"/>
    </location>
</feature>
<feature type="compositionally biased region" description="Basic and acidic residues" evidence="2">
    <location>
        <begin position="287"/>
        <end position="334"/>
    </location>
</feature>
<organism evidence="3 4">
    <name type="scientific">Dekkera bruxellensis</name>
    <name type="common">Brettanomyces custersii</name>
    <dbReference type="NCBI Taxonomy" id="5007"/>
    <lineage>
        <taxon>Eukaryota</taxon>
        <taxon>Fungi</taxon>
        <taxon>Dikarya</taxon>
        <taxon>Ascomycota</taxon>
        <taxon>Saccharomycotina</taxon>
        <taxon>Pichiomycetes</taxon>
        <taxon>Pichiales</taxon>
        <taxon>Pichiaceae</taxon>
        <taxon>Brettanomyces</taxon>
    </lineage>
</organism>
<feature type="coiled-coil region" evidence="1">
    <location>
        <begin position="221"/>
        <end position="278"/>
    </location>
</feature>
<evidence type="ECO:0000313" key="4">
    <source>
        <dbReference type="Proteomes" id="UP000663131"/>
    </source>
</evidence>
<dbReference type="Pfam" id="PF12757">
    <property type="entry name" value="Eisosome1"/>
    <property type="match status" value="1"/>
</dbReference>
<dbReference type="RefSeq" id="XP_041136502.1">
    <property type="nucleotide sequence ID" value="XM_041283150.1"/>
</dbReference>
<dbReference type="InterPro" id="IPR024527">
    <property type="entry name" value="Eisosome1"/>
</dbReference>
<gene>
    <name evidence="3" type="ORF">BRETT_004657</name>
</gene>
<dbReference type="AlphaFoldDB" id="A0A871R2I6"/>
<accession>A0A871R2I6</accession>
<feature type="region of interest" description="Disordered" evidence="2">
    <location>
        <begin position="489"/>
        <end position="514"/>
    </location>
</feature>
<dbReference type="KEGG" id="bbrx:BRETT_004657"/>
<protein>
    <submittedName>
        <fullName evidence="3">Uncharacterized protein</fullName>
    </submittedName>
</protein>